<dbReference type="EMBL" id="VSRR010000891">
    <property type="protein sequence ID" value="MPC20617.1"/>
    <property type="molecule type" value="Genomic_DNA"/>
</dbReference>
<dbReference type="Proteomes" id="UP000324222">
    <property type="component" value="Unassembled WGS sequence"/>
</dbReference>
<proteinExistence type="predicted"/>
<gene>
    <name evidence="1" type="ORF">E2C01_013571</name>
</gene>
<protein>
    <submittedName>
        <fullName evidence="1">Uncharacterized protein</fullName>
    </submittedName>
</protein>
<accession>A0A5B7DHG9</accession>
<sequence>MPRVLTSVIHTLPLNLADDATHSHFTRVHHLCCHLVTGSGGSSTRSHPHLAVATRAQLTARCPVLRVLVLAPRPPTLPRCQTQQQHPLSSLIQELAERHCIESTEHEFMRSHVSNAKVFVSKTGHRMQQGWI</sequence>
<dbReference type="AlphaFoldDB" id="A0A5B7DHG9"/>
<organism evidence="1 2">
    <name type="scientific">Portunus trituberculatus</name>
    <name type="common">Swimming crab</name>
    <name type="synonym">Neptunus trituberculatus</name>
    <dbReference type="NCBI Taxonomy" id="210409"/>
    <lineage>
        <taxon>Eukaryota</taxon>
        <taxon>Metazoa</taxon>
        <taxon>Ecdysozoa</taxon>
        <taxon>Arthropoda</taxon>
        <taxon>Crustacea</taxon>
        <taxon>Multicrustacea</taxon>
        <taxon>Malacostraca</taxon>
        <taxon>Eumalacostraca</taxon>
        <taxon>Eucarida</taxon>
        <taxon>Decapoda</taxon>
        <taxon>Pleocyemata</taxon>
        <taxon>Brachyura</taxon>
        <taxon>Eubrachyura</taxon>
        <taxon>Portunoidea</taxon>
        <taxon>Portunidae</taxon>
        <taxon>Portuninae</taxon>
        <taxon>Portunus</taxon>
    </lineage>
</organism>
<reference evidence="1 2" key="1">
    <citation type="submission" date="2019-05" db="EMBL/GenBank/DDBJ databases">
        <title>Another draft genome of Portunus trituberculatus and its Hox gene families provides insights of decapod evolution.</title>
        <authorList>
            <person name="Jeong J.-H."/>
            <person name="Song I."/>
            <person name="Kim S."/>
            <person name="Choi T."/>
            <person name="Kim D."/>
            <person name="Ryu S."/>
            <person name="Kim W."/>
        </authorList>
    </citation>
    <scope>NUCLEOTIDE SEQUENCE [LARGE SCALE GENOMIC DNA]</scope>
    <source>
        <tissue evidence="1">Muscle</tissue>
    </source>
</reference>
<evidence type="ECO:0000313" key="1">
    <source>
        <dbReference type="EMBL" id="MPC20617.1"/>
    </source>
</evidence>
<keyword evidence="2" id="KW-1185">Reference proteome</keyword>
<comment type="caution">
    <text evidence="1">The sequence shown here is derived from an EMBL/GenBank/DDBJ whole genome shotgun (WGS) entry which is preliminary data.</text>
</comment>
<name>A0A5B7DHG9_PORTR</name>
<evidence type="ECO:0000313" key="2">
    <source>
        <dbReference type="Proteomes" id="UP000324222"/>
    </source>
</evidence>